<dbReference type="Proteomes" id="UP001281147">
    <property type="component" value="Unassembled WGS sequence"/>
</dbReference>
<accession>A0ACC3NRC9</accession>
<keyword evidence="2" id="KW-1185">Reference proteome</keyword>
<dbReference type="EMBL" id="JAUTXU010000017">
    <property type="protein sequence ID" value="KAK3721529.1"/>
    <property type="molecule type" value="Genomic_DNA"/>
</dbReference>
<evidence type="ECO:0000313" key="1">
    <source>
        <dbReference type="EMBL" id="KAK3721529.1"/>
    </source>
</evidence>
<protein>
    <submittedName>
        <fullName evidence="1">Uncharacterized protein</fullName>
    </submittedName>
</protein>
<gene>
    <name evidence="1" type="ORF">LTR37_003085</name>
</gene>
<evidence type="ECO:0000313" key="2">
    <source>
        <dbReference type="Proteomes" id="UP001281147"/>
    </source>
</evidence>
<sequence>MADRRGILVPLVILAFIFLSPDPVRQTPNQLDHRPSFEDVIAGEQRSLSELQSSTYNERRFTDKNAALLNLTGLEPDRGYSWDPLPQVQDKARKWLGYAGVEDVDKALELEISDAPLYRNVTGFVHGSWVRSKLEGQIAAPNVNLTGYTPPGPFGPMVPRAFRRNITGEGGDVRLRFHEKPTFQDTTVNLDPADATRMDVEMTISDELTGNEYDLRLLGTYIPSIGQAMLTTTSDKFAGIFMLPHMAMSKRIFEASRGVLNESLSNTIQRQIDGELERRNPWSPTLEGATESPYSIPECEYVVYLQQLAPDLPITDSRSAVLSFLESELRFPTGAFIPRAPALRFAMTAFSPDCGFVIESKGPPDYVPQEGEHLTGLKVEVLYNSSRNHLLLFTLALGLQLFLLMRQMREASTPSTRSRISFYTIAMLSLGDGFTTMAFLLISIFINGLWVNLVSTAFLAFVSVSFFGMRFLMDIWAVQAPERIARARAEAEEERRREEAFQNAIQRLRELREARIAAAAETTTTTGRNENMGGDERTDIEQAPTTTDAPPDPATITPANATPQPPAVQPAPGSLPLPVTAQRPTDTGATPVFMPSDQEGLEPVAQPNTAITGATPVTLQVQSFGSLYTRFYLLLLGSLFVSLNAASWPASARRFYFTSLAFAYLSFWLPQLKRNVQRNCRHALNWEFIMGQSVLRLVPFAYFYGYKHNVLFAEVDYTSLALLALWVWIQILLLASQEFVGPRWFIRKDWAPPAYDYHPILREDEEGATMPIGFSQASAEAASAPTSPVLDRTSESGRRPSVTSKRRDSTAVKETKDKGKRIFDCAICMQDLEVPVIESGASSEGNVNGPAGLLARRAVFGGLDEVSAAVSYLSGDFAAFPTNPLQGDIDMDVTDDWLEEDHFTIVPGIATPSSSLTSTPLTILDLALSKLSLAIAALHRAGPSYARRSEALWIFSAGSWARHLYERKIEEASEKLPKRVSVHNDVTFAEKMIAEAIAVLRRSGDGRDARDLEEAFELYQRS</sequence>
<comment type="caution">
    <text evidence="1">The sequence shown here is derived from an EMBL/GenBank/DDBJ whole genome shotgun (WGS) entry which is preliminary data.</text>
</comment>
<proteinExistence type="predicted"/>
<organism evidence="1 2">
    <name type="scientific">Vermiconidia calcicola</name>
    <dbReference type="NCBI Taxonomy" id="1690605"/>
    <lineage>
        <taxon>Eukaryota</taxon>
        <taxon>Fungi</taxon>
        <taxon>Dikarya</taxon>
        <taxon>Ascomycota</taxon>
        <taxon>Pezizomycotina</taxon>
        <taxon>Dothideomycetes</taxon>
        <taxon>Dothideomycetidae</taxon>
        <taxon>Mycosphaerellales</taxon>
        <taxon>Extremaceae</taxon>
        <taxon>Vermiconidia</taxon>
    </lineage>
</organism>
<name>A0ACC3NRC9_9PEZI</name>
<reference evidence="1" key="1">
    <citation type="submission" date="2023-07" db="EMBL/GenBank/DDBJ databases">
        <title>Black Yeasts Isolated from many extreme environments.</title>
        <authorList>
            <person name="Coleine C."/>
            <person name="Stajich J.E."/>
            <person name="Selbmann L."/>
        </authorList>
    </citation>
    <scope>NUCLEOTIDE SEQUENCE</scope>
    <source>
        <strain evidence="1">CCFEE 5714</strain>
    </source>
</reference>